<comment type="caution">
    <text evidence="7">The sequence shown here is derived from an EMBL/GenBank/DDBJ whole genome shotgun (WGS) entry which is preliminary data.</text>
</comment>
<comment type="subcellular location">
    <subcellularLocation>
        <location evidence="1">Membrane</location>
        <topology evidence="1">Multi-pass membrane protein</topology>
    </subcellularLocation>
</comment>
<evidence type="ECO:0000256" key="3">
    <source>
        <dbReference type="ARBA" id="ARBA00022989"/>
    </source>
</evidence>
<dbReference type="AlphaFoldDB" id="A0AAN9XZU9"/>
<protein>
    <recommendedName>
        <fullName evidence="6">Amino acid transporter transmembrane domain-containing protein</fullName>
    </recommendedName>
</protein>
<evidence type="ECO:0000256" key="4">
    <source>
        <dbReference type="ARBA" id="ARBA00023136"/>
    </source>
</evidence>
<feature type="transmembrane region" description="Helical" evidence="5">
    <location>
        <begin position="138"/>
        <end position="159"/>
    </location>
</feature>
<sequence length="453" mass="51149">MNGDDHQEYADPDSTLPPESHKFLDELQNNQVEIVKNAATKDDKLTFWGTVVHLLIGGMSPTILNLPATFHQVGYVVGFVGSFLVVIFYAYCMHIIISCEKILCHRLQKVNMSYWEVLYYSLATGPPRTRWLARYAKPVTYIIFIAIWGGGNSTYILLICENIKSVLKYTCNYDVTDRFIILWLTLPLVLLCWIPNLKVMVVCSVLSNTLNAASIAVILYVVLQNFPFFDQRIPFGDVSKLPYFLSIIFITVNGTGLILSLKNQMKQPKKFSGPMGVVNLAYVPTGALYAIFGLLCYLKYGKGTEETVILNLPASTFGCVVQTMYSLAVVSFYPLVTYVTFEILWDEVPKDRFDSSPKLVFFFKYSIKTINALFSIVLAYIIPNITLFISLIGSVCVALDSIILPAIMEWLVHSRKRSLFFKVKTIVFIVLGVALMIVGFSDSYKELVEFYST</sequence>
<keyword evidence="3 5" id="KW-1133">Transmembrane helix</keyword>
<evidence type="ECO:0000256" key="5">
    <source>
        <dbReference type="SAM" id="Phobius"/>
    </source>
</evidence>
<evidence type="ECO:0000313" key="8">
    <source>
        <dbReference type="Proteomes" id="UP001367676"/>
    </source>
</evidence>
<dbReference type="InterPro" id="IPR013057">
    <property type="entry name" value="AA_transpt_TM"/>
</dbReference>
<dbReference type="EMBL" id="JBBCAQ010000036">
    <property type="protein sequence ID" value="KAK7576692.1"/>
    <property type="molecule type" value="Genomic_DNA"/>
</dbReference>
<dbReference type="GO" id="GO:0015179">
    <property type="term" value="F:L-amino acid transmembrane transporter activity"/>
    <property type="evidence" value="ECO:0007669"/>
    <property type="project" value="TreeGrafter"/>
</dbReference>
<dbReference type="PANTHER" id="PTHR22950:SF349">
    <property type="entry name" value="AMINO ACID TRANSPORTER TRANSMEMBRANE DOMAIN-CONTAINING PROTEIN"/>
    <property type="match status" value="1"/>
</dbReference>
<feature type="transmembrane region" description="Helical" evidence="5">
    <location>
        <begin position="241"/>
        <end position="259"/>
    </location>
</feature>
<feature type="transmembrane region" description="Helical" evidence="5">
    <location>
        <begin position="280"/>
        <end position="300"/>
    </location>
</feature>
<proteinExistence type="predicted"/>
<accession>A0AAN9XZU9</accession>
<keyword evidence="2 5" id="KW-0812">Transmembrane</keyword>
<feature type="transmembrane region" description="Helical" evidence="5">
    <location>
        <begin position="209"/>
        <end position="229"/>
    </location>
</feature>
<dbReference type="PANTHER" id="PTHR22950">
    <property type="entry name" value="AMINO ACID TRANSPORTER"/>
    <property type="match status" value="1"/>
</dbReference>
<feature type="domain" description="Amino acid transporter transmembrane" evidence="6">
    <location>
        <begin position="44"/>
        <end position="442"/>
    </location>
</feature>
<reference evidence="7 8" key="1">
    <citation type="submission" date="2024-03" db="EMBL/GenBank/DDBJ databases">
        <title>Adaptation during the transition from Ophiocordyceps entomopathogen to insect associate is accompanied by gene loss and intensified selection.</title>
        <authorList>
            <person name="Ward C.M."/>
            <person name="Onetto C.A."/>
            <person name="Borneman A.R."/>
        </authorList>
    </citation>
    <scope>NUCLEOTIDE SEQUENCE [LARGE SCALE GENOMIC DNA]</scope>
    <source>
        <strain evidence="7">AWRI1</strain>
        <tissue evidence="7">Single Adult Female</tissue>
    </source>
</reference>
<feature type="transmembrane region" description="Helical" evidence="5">
    <location>
        <begin position="179"/>
        <end position="197"/>
    </location>
</feature>
<feature type="transmembrane region" description="Helical" evidence="5">
    <location>
        <begin position="45"/>
        <end position="64"/>
    </location>
</feature>
<evidence type="ECO:0000313" key="7">
    <source>
        <dbReference type="EMBL" id="KAK7576692.1"/>
    </source>
</evidence>
<evidence type="ECO:0000256" key="2">
    <source>
        <dbReference type="ARBA" id="ARBA00022692"/>
    </source>
</evidence>
<dbReference type="Pfam" id="PF01490">
    <property type="entry name" value="Aa_trans"/>
    <property type="match status" value="1"/>
</dbReference>
<organism evidence="7 8">
    <name type="scientific">Parthenolecanium corni</name>
    <dbReference type="NCBI Taxonomy" id="536013"/>
    <lineage>
        <taxon>Eukaryota</taxon>
        <taxon>Metazoa</taxon>
        <taxon>Ecdysozoa</taxon>
        <taxon>Arthropoda</taxon>
        <taxon>Hexapoda</taxon>
        <taxon>Insecta</taxon>
        <taxon>Pterygota</taxon>
        <taxon>Neoptera</taxon>
        <taxon>Paraneoptera</taxon>
        <taxon>Hemiptera</taxon>
        <taxon>Sternorrhyncha</taxon>
        <taxon>Coccoidea</taxon>
        <taxon>Coccidae</taxon>
        <taxon>Parthenolecanium</taxon>
    </lineage>
</organism>
<feature type="transmembrane region" description="Helical" evidence="5">
    <location>
        <begin position="362"/>
        <end position="382"/>
    </location>
</feature>
<keyword evidence="4 5" id="KW-0472">Membrane</keyword>
<evidence type="ECO:0000256" key="1">
    <source>
        <dbReference type="ARBA" id="ARBA00004141"/>
    </source>
</evidence>
<keyword evidence="8" id="KW-1185">Reference proteome</keyword>
<feature type="transmembrane region" description="Helical" evidence="5">
    <location>
        <begin position="419"/>
        <end position="440"/>
    </location>
</feature>
<dbReference type="GO" id="GO:0005774">
    <property type="term" value="C:vacuolar membrane"/>
    <property type="evidence" value="ECO:0007669"/>
    <property type="project" value="TreeGrafter"/>
</dbReference>
<feature type="transmembrane region" description="Helical" evidence="5">
    <location>
        <begin position="388"/>
        <end position="407"/>
    </location>
</feature>
<feature type="transmembrane region" description="Helical" evidence="5">
    <location>
        <begin position="76"/>
        <end position="97"/>
    </location>
</feature>
<gene>
    <name evidence="7" type="ORF">V9T40_012978</name>
</gene>
<name>A0AAN9XZU9_9HEMI</name>
<dbReference type="Proteomes" id="UP001367676">
    <property type="component" value="Unassembled WGS sequence"/>
</dbReference>
<evidence type="ECO:0000259" key="6">
    <source>
        <dbReference type="Pfam" id="PF01490"/>
    </source>
</evidence>